<keyword evidence="2" id="KW-1185">Reference proteome</keyword>
<protein>
    <submittedName>
        <fullName evidence="1">Polysaccharide export protein</fullName>
    </submittedName>
</protein>
<dbReference type="Proteomes" id="UP001163223">
    <property type="component" value="Chromosome"/>
</dbReference>
<gene>
    <name evidence="1" type="ORF">OXU80_24530</name>
</gene>
<dbReference type="EMBL" id="CP113520">
    <property type="protein sequence ID" value="WAJ27964.1"/>
    <property type="molecule type" value="Genomic_DNA"/>
</dbReference>
<evidence type="ECO:0000313" key="1">
    <source>
        <dbReference type="EMBL" id="WAJ27964.1"/>
    </source>
</evidence>
<accession>A0ACD4NML0</accession>
<reference evidence="1" key="1">
    <citation type="submission" date="2022-11" db="EMBL/GenBank/DDBJ databases">
        <title>beta-Carotene-producing bacterium, Jeongeuplla avenae sp. nov., alleviates the salt stress of Arabidopsis seedlings.</title>
        <authorList>
            <person name="Jiang L."/>
            <person name="Lee J."/>
        </authorList>
    </citation>
    <scope>NUCLEOTIDE SEQUENCE</scope>
    <source>
        <strain evidence="1">DY_R2A_6</strain>
    </source>
</reference>
<organism evidence="1 2">
    <name type="scientific">Antarcticirhabdus aurantiaca</name>
    <dbReference type="NCBI Taxonomy" id="2606717"/>
    <lineage>
        <taxon>Bacteria</taxon>
        <taxon>Pseudomonadati</taxon>
        <taxon>Pseudomonadota</taxon>
        <taxon>Alphaproteobacteria</taxon>
        <taxon>Hyphomicrobiales</taxon>
        <taxon>Aurantimonadaceae</taxon>
        <taxon>Antarcticirhabdus</taxon>
    </lineage>
</organism>
<sequence>MAPSGATAHATATSGARRGRELAGLLVLALLSGCATPGAGPVPGGVESSARRSPVGSVPVVDLATLPLSYSPDYSGDGLARLAGRRFDASTLRPGDTIDVKIFDTGESGLISSADSKALELGTFKVDQRGQVNLPFVGRLKAAGSSSAALQDRIAAGLRGSSVSPQASVFVSEAGGSGFTVSGAVNGAGQFKLTSQGERVLDAIALAGGPAGAPGETEVSVIRGSDQASVGLDRLLAEARQNIYVQPGDQIFLTKQATSYTAFGAFKSPGEFAFEPGTLSLAQAVARSGGLLDDRANPSELYLFRYEPAAVARSVGALPASDMRASPVPVTYRVDMTKTPSFFQMQSFPMRKGDLLYVPNTRSAEIGKIFQIFQKSPPTAAAPLPE</sequence>
<proteinExistence type="predicted"/>
<evidence type="ECO:0000313" key="2">
    <source>
        <dbReference type="Proteomes" id="UP001163223"/>
    </source>
</evidence>
<name>A0ACD4NML0_9HYPH</name>